<dbReference type="AlphaFoldDB" id="A0A2N9I2B2"/>
<accession>A0A2N9I2B2</accession>
<dbReference type="PANTHER" id="PTHR31672:SF13">
    <property type="entry name" value="F-BOX PROTEIN CPR30-LIKE"/>
    <property type="match status" value="1"/>
</dbReference>
<dbReference type="InterPro" id="IPR050796">
    <property type="entry name" value="SCF_F-box_component"/>
</dbReference>
<reference evidence="2" key="1">
    <citation type="submission" date="2018-02" db="EMBL/GenBank/DDBJ databases">
        <authorList>
            <person name="Cohen D.B."/>
            <person name="Kent A.D."/>
        </authorList>
    </citation>
    <scope>NUCLEOTIDE SEQUENCE</scope>
</reference>
<gene>
    <name evidence="2" type="ORF">FSB_LOCUS46066</name>
</gene>
<dbReference type="NCBIfam" id="TIGR01640">
    <property type="entry name" value="F_box_assoc_1"/>
    <property type="match status" value="1"/>
</dbReference>
<name>A0A2N9I2B2_FAGSY</name>
<evidence type="ECO:0000313" key="2">
    <source>
        <dbReference type="EMBL" id="SPD18184.1"/>
    </source>
</evidence>
<feature type="domain" description="F-box associated beta-propeller type 1" evidence="1">
    <location>
        <begin position="54"/>
        <end position="236"/>
    </location>
</feature>
<sequence>MSESQPRRKPKQLSFPDDVVFDILTWVPVKSIIRFSIKKFKICAGTNLTRRRPAVTVGLAYHSQNNDFKILRIQRSNGTLFEAEVYTLSTDSWRKVVISVDSLSGSIDRIIESPCLLFNGALHTIAYSRDHKFILSFDVNDEIFQPIMLPQNYTDIIFFESLAVFKGLLALFVYSEDPDVDMGICYIWVMREYGVVESWTRKSVPVDLFVWSFFCTDSGELLINTADRGVISYDPESLNEKYHKIRRPLWLGYTADLMESLVLLDQRNLREATNTSSYARPLRAKYPSLPSWEVQVTNDSGEGETMIVPCSRHVPYVPWTGAVVEADFLRIAIPLLAEQGGKSSKYHKES</sequence>
<evidence type="ECO:0000259" key="1">
    <source>
        <dbReference type="Pfam" id="PF07734"/>
    </source>
</evidence>
<dbReference type="InterPro" id="IPR017451">
    <property type="entry name" value="F-box-assoc_interact_dom"/>
</dbReference>
<protein>
    <recommendedName>
        <fullName evidence="1">F-box associated beta-propeller type 1 domain-containing protein</fullName>
    </recommendedName>
</protein>
<dbReference type="EMBL" id="OIVN01004572">
    <property type="protein sequence ID" value="SPD18184.1"/>
    <property type="molecule type" value="Genomic_DNA"/>
</dbReference>
<dbReference type="Pfam" id="PF07734">
    <property type="entry name" value="FBA_1"/>
    <property type="match status" value="1"/>
</dbReference>
<proteinExistence type="predicted"/>
<dbReference type="InterPro" id="IPR006527">
    <property type="entry name" value="F-box-assoc_dom_typ1"/>
</dbReference>
<organism evidence="2">
    <name type="scientific">Fagus sylvatica</name>
    <name type="common">Beechnut</name>
    <dbReference type="NCBI Taxonomy" id="28930"/>
    <lineage>
        <taxon>Eukaryota</taxon>
        <taxon>Viridiplantae</taxon>
        <taxon>Streptophyta</taxon>
        <taxon>Embryophyta</taxon>
        <taxon>Tracheophyta</taxon>
        <taxon>Spermatophyta</taxon>
        <taxon>Magnoliopsida</taxon>
        <taxon>eudicotyledons</taxon>
        <taxon>Gunneridae</taxon>
        <taxon>Pentapetalae</taxon>
        <taxon>rosids</taxon>
        <taxon>fabids</taxon>
        <taxon>Fagales</taxon>
        <taxon>Fagaceae</taxon>
        <taxon>Fagus</taxon>
    </lineage>
</organism>
<dbReference type="PANTHER" id="PTHR31672">
    <property type="entry name" value="BNACNNG10540D PROTEIN"/>
    <property type="match status" value="1"/>
</dbReference>